<proteinExistence type="predicted"/>
<reference evidence="2" key="1">
    <citation type="submission" date="2016-10" db="EMBL/GenBank/DDBJ databases">
        <authorList>
            <person name="Varghese N."/>
            <person name="Submissions S."/>
        </authorList>
    </citation>
    <scope>NUCLEOTIDE SEQUENCE [LARGE SCALE GENOMIC DNA]</scope>
    <source>
        <strain evidence="2">DSM 17724</strain>
    </source>
</reference>
<protein>
    <submittedName>
        <fullName evidence="1">Uncharacterized protein</fullName>
    </submittedName>
</protein>
<dbReference type="STRING" id="356305.SAMN05421841_2482"/>
<organism evidence="1 2">
    <name type="scientific">Chryseobacterium wanjuense</name>
    <dbReference type="NCBI Taxonomy" id="356305"/>
    <lineage>
        <taxon>Bacteria</taxon>
        <taxon>Pseudomonadati</taxon>
        <taxon>Bacteroidota</taxon>
        <taxon>Flavobacteriia</taxon>
        <taxon>Flavobacteriales</taxon>
        <taxon>Weeksellaceae</taxon>
        <taxon>Chryseobacterium group</taxon>
        <taxon>Chryseobacterium</taxon>
    </lineage>
</organism>
<evidence type="ECO:0000313" key="1">
    <source>
        <dbReference type="EMBL" id="SEW38574.1"/>
    </source>
</evidence>
<dbReference type="Proteomes" id="UP000199469">
    <property type="component" value="Unassembled WGS sequence"/>
</dbReference>
<sequence length="96" mass="11677">MFSSTFFINGEKMKDYFETNNLENFDEILKEFEEMRIDTFNMIRKESTHLQFTNKEVESLSKKYLKENYPWINDVGIKVVNNHLLWMCWHEGIIKS</sequence>
<accession>A0A1I0RCL3</accession>
<dbReference type="RefSeq" id="WP_089793020.1">
    <property type="nucleotide sequence ID" value="NZ_FOIU01000002.1"/>
</dbReference>
<evidence type="ECO:0000313" key="2">
    <source>
        <dbReference type="Proteomes" id="UP000199469"/>
    </source>
</evidence>
<dbReference type="OrthoDB" id="1121470at2"/>
<dbReference type="AlphaFoldDB" id="A0A1I0RCL3"/>
<dbReference type="EMBL" id="FOIU01000002">
    <property type="protein sequence ID" value="SEW38574.1"/>
    <property type="molecule type" value="Genomic_DNA"/>
</dbReference>
<name>A0A1I0RCL3_9FLAO</name>
<keyword evidence="2" id="KW-1185">Reference proteome</keyword>
<gene>
    <name evidence="1" type="ORF">SAMN05421841_2482</name>
</gene>